<evidence type="ECO:0000259" key="21">
    <source>
        <dbReference type="Pfam" id="PF02931"/>
    </source>
</evidence>
<keyword evidence="10" id="KW-0675">Receptor</keyword>
<evidence type="ECO:0000256" key="11">
    <source>
        <dbReference type="ARBA" id="ARBA00023180"/>
    </source>
</evidence>
<reference evidence="23 24" key="1">
    <citation type="journal article" date="2021" name="G3 (Bethesda)">
        <title>Improved contiguity of the threespine stickleback genome using long-read sequencing.</title>
        <authorList>
            <person name="Nath S."/>
            <person name="Shaw D.E."/>
            <person name="White M.A."/>
        </authorList>
    </citation>
    <scope>NUCLEOTIDE SEQUENCE [LARGE SCALE GENOMIC DNA]</scope>
    <source>
        <strain evidence="23 24">Lake Benthic</strain>
    </source>
</reference>
<evidence type="ECO:0000256" key="2">
    <source>
        <dbReference type="ARBA" id="ARBA00022475"/>
    </source>
</evidence>
<keyword evidence="3 20" id="KW-0812">Transmembrane</keyword>
<dbReference type="InterPro" id="IPR038050">
    <property type="entry name" value="Neuro_actylchol_rec"/>
</dbReference>
<evidence type="ECO:0000256" key="10">
    <source>
        <dbReference type="ARBA" id="ARBA00023170"/>
    </source>
</evidence>
<comment type="catalytic activity">
    <reaction evidence="17">
        <text>Na(+)(in) = Na(+)(out)</text>
        <dbReference type="Rhea" id="RHEA:34963"/>
        <dbReference type="ChEBI" id="CHEBI:29101"/>
    </reaction>
</comment>
<dbReference type="Proteomes" id="UP000007635">
    <property type="component" value="Chromosome VIII"/>
</dbReference>
<dbReference type="InterPro" id="IPR018000">
    <property type="entry name" value="Neurotransmitter_ion_chnl_CS"/>
</dbReference>
<protein>
    <recommendedName>
        <fullName evidence="25">5-hydroxytryptamine receptor 3A-like</fullName>
    </recommendedName>
</protein>
<dbReference type="Gene3D" id="1.20.58.390">
    <property type="entry name" value="Neurotransmitter-gated ion-channel transmembrane domain"/>
    <property type="match status" value="1"/>
</dbReference>
<evidence type="ECO:0000256" key="16">
    <source>
        <dbReference type="ARBA" id="ARBA00034430"/>
    </source>
</evidence>
<dbReference type="PANTHER" id="PTHR18945">
    <property type="entry name" value="NEUROTRANSMITTER GATED ION CHANNEL"/>
    <property type="match status" value="1"/>
</dbReference>
<reference evidence="23" key="3">
    <citation type="submission" date="2025-09" db="UniProtKB">
        <authorList>
            <consortium name="Ensembl"/>
        </authorList>
    </citation>
    <scope>IDENTIFICATION</scope>
</reference>
<evidence type="ECO:0000313" key="23">
    <source>
        <dbReference type="Ensembl" id="ENSGACP00000064157.1"/>
    </source>
</evidence>
<dbReference type="Pfam" id="PF02931">
    <property type="entry name" value="Neur_chan_LBD"/>
    <property type="match status" value="1"/>
</dbReference>
<evidence type="ECO:0000313" key="24">
    <source>
        <dbReference type="Proteomes" id="UP000007635"/>
    </source>
</evidence>
<reference evidence="23" key="2">
    <citation type="submission" date="2025-08" db="UniProtKB">
        <authorList>
            <consortium name="Ensembl"/>
        </authorList>
    </citation>
    <scope>IDENTIFICATION</scope>
</reference>
<keyword evidence="4" id="KW-0732">Signal</keyword>
<evidence type="ECO:0000256" key="9">
    <source>
        <dbReference type="ARBA" id="ARBA00023157"/>
    </source>
</evidence>
<evidence type="ECO:0000256" key="18">
    <source>
        <dbReference type="ARBA" id="ARBA00036634"/>
    </source>
</evidence>
<keyword evidence="5 20" id="KW-1133">Transmembrane helix</keyword>
<comment type="similarity">
    <text evidence="20">Belongs to the ligand-gated ion channel (TC 1.A.9) family.</text>
</comment>
<evidence type="ECO:0000256" key="13">
    <source>
        <dbReference type="ARBA" id="ARBA00023286"/>
    </source>
</evidence>
<comment type="function">
    <text evidence="19">Forms serotonin (5-hydroxytryptamine/5-HT3)-activated cation-selective channel complexes, which when activated cause fast, depolarizing responses in neurons.</text>
</comment>
<feature type="domain" description="Neurotransmitter-gated ion-channel ligand-binding" evidence="21">
    <location>
        <begin position="51"/>
        <end position="244"/>
    </location>
</feature>
<dbReference type="FunFam" id="2.70.170.10:FF:000017">
    <property type="entry name" value="5-hydroxytryptamine receptor 3A"/>
    <property type="match status" value="1"/>
</dbReference>
<evidence type="ECO:0000256" key="7">
    <source>
        <dbReference type="ARBA" id="ARBA00023065"/>
    </source>
</evidence>
<feature type="domain" description="Neurotransmitter-gated ion-channel transmembrane" evidence="22">
    <location>
        <begin position="252"/>
        <end position="462"/>
    </location>
</feature>
<comment type="subcellular location">
    <subcellularLocation>
        <location evidence="15">Postsynaptic cell membrane</location>
        <topology evidence="15">Multi-pass membrane protein</topology>
    </subcellularLocation>
</comment>
<evidence type="ECO:0000256" key="12">
    <source>
        <dbReference type="ARBA" id="ARBA00023257"/>
    </source>
</evidence>
<evidence type="ECO:0000256" key="3">
    <source>
        <dbReference type="ARBA" id="ARBA00022692"/>
    </source>
</evidence>
<accession>A0AAQ4RN89</accession>
<keyword evidence="13" id="KW-1071">Ligand-gated ion channel</keyword>
<keyword evidence="8 20" id="KW-0472">Membrane</keyword>
<dbReference type="InterPro" id="IPR006029">
    <property type="entry name" value="Neurotrans-gated_channel_TM"/>
</dbReference>
<evidence type="ECO:0000256" key="1">
    <source>
        <dbReference type="ARBA" id="ARBA00022448"/>
    </source>
</evidence>
<evidence type="ECO:0000256" key="20">
    <source>
        <dbReference type="RuleBase" id="RU000687"/>
    </source>
</evidence>
<keyword evidence="12" id="KW-0628">Postsynaptic cell membrane</keyword>
<dbReference type="Ensembl" id="ENSGACT00000068318.1">
    <property type="protein sequence ID" value="ENSGACP00000064157.1"/>
    <property type="gene ID" value="ENSGACG00000009077.2"/>
</dbReference>
<organism evidence="23 24">
    <name type="scientific">Gasterosteus aculeatus aculeatus</name>
    <name type="common">three-spined stickleback</name>
    <dbReference type="NCBI Taxonomy" id="481459"/>
    <lineage>
        <taxon>Eukaryota</taxon>
        <taxon>Metazoa</taxon>
        <taxon>Chordata</taxon>
        <taxon>Craniata</taxon>
        <taxon>Vertebrata</taxon>
        <taxon>Euteleostomi</taxon>
        <taxon>Actinopterygii</taxon>
        <taxon>Neopterygii</taxon>
        <taxon>Teleostei</taxon>
        <taxon>Neoteleostei</taxon>
        <taxon>Acanthomorphata</taxon>
        <taxon>Eupercaria</taxon>
        <taxon>Perciformes</taxon>
        <taxon>Cottioidei</taxon>
        <taxon>Gasterosteales</taxon>
        <taxon>Gasterosteidae</taxon>
        <taxon>Gasterosteus</taxon>
    </lineage>
</organism>
<dbReference type="GO" id="GO:0005230">
    <property type="term" value="F:extracellular ligand-gated monoatomic ion channel activity"/>
    <property type="evidence" value="ECO:0007669"/>
    <property type="project" value="InterPro"/>
</dbReference>
<feature type="transmembrane region" description="Helical" evidence="20">
    <location>
        <begin position="307"/>
        <end position="334"/>
    </location>
</feature>
<dbReference type="PROSITE" id="PS00236">
    <property type="entry name" value="NEUROTR_ION_CHANNEL"/>
    <property type="match status" value="1"/>
</dbReference>
<dbReference type="SUPFAM" id="SSF63712">
    <property type="entry name" value="Nicotinic receptor ligand binding domain-like"/>
    <property type="match status" value="1"/>
</dbReference>
<proteinExistence type="inferred from homology"/>
<evidence type="ECO:0000256" key="5">
    <source>
        <dbReference type="ARBA" id="ARBA00022989"/>
    </source>
</evidence>
<keyword evidence="11" id="KW-0325">Glycoprotein</keyword>
<evidence type="ECO:0000256" key="17">
    <source>
        <dbReference type="ARBA" id="ARBA00036239"/>
    </source>
</evidence>
<comment type="catalytic activity">
    <reaction evidence="16">
        <text>K(+)(in) = K(+)(out)</text>
        <dbReference type="Rhea" id="RHEA:29463"/>
        <dbReference type="ChEBI" id="CHEBI:29103"/>
    </reaction>
</comment>
<sequence>MTQRCVPPSVRPTVFLILMLMPAVGGAFLVNCSEPNQPALLDALRPIFNLSSIRPVMNMTTCTNISTHFTMYGILGVEEKAQLLITYLWLTSWWMNEHVSWDPIQCGTDSISLPRNLFWTPDIVINEFMDENTAPFVPYVYLFSNGRVHDAQPVRVVSSCNLDIYTFPFDIQNCSMTFNSYIHYARDIKIFPGRDGDEITTFSKEVMTTMGEWELLDITSHKYVPDVSDDYIDELIFHVRVRRRATLYVVNLLIPSCFLITVDLFSFLLPPQNVDRSLFKMTLILGYTVFLLIMNDLLPTTGDTIPLINVFLCLCLSLMVASLLETIIITNLLCGSLGYSPVPRWIRVVVLSILGRMVRLPPKPADPEDTVIQNPAAQEVKVFSLAAADGEVSQQKGPLDEDKARKELRSIGRDLLAIRLQVKEQLGKSQSSEEWIQVGFIIDRLLFCFYVLFISVSFITIIIIWIKSTNIS</sequence>
<evidence type="ECO:0000256" key="6">
    <source>
        <dbReference type="ARBA" id="ARBA00023018"/>
    </source>
</evidence>
<dbReference type="SUPFAM" id="SSF90112">
    <property type="entry name" value="Neurotransmitter-gated ion-channel transmembrane pore"/>
    <property type="match status" value="1"/>
</dbReference>
<evidence type="ECO:0000256" key="14">
    <source>
        <dbReference type="ARBA" id="ARBA00023303"/>
    </source>
</evidence>
<name>A0AAQ4RN89_GASAC</name>
<keyword evidence="14 20" id="KW-0407">Ion channel</keyword>
<dbReference type="GO" id="GO:0045211">
    <property type="term" value="C:postsynaptic membrane"/>
    <property type="evidence" value="ECO:0007669"/>
    <property type="project" value="UniProtKB-SubCell"/>
</dbReference>
<dbReference type="GeneTree" id="ENSGT00940000164924"/>
<dbReference type="InterPro" id="IPR049944">
    <property type="entry name" value="LGIC_TM_5-HT3"/>
</dbReference>
<comment type="catalytic activity">
    <reaction evidence="18">
        <text>Ca(2+)(in) = Ca(2+)(out)</text>
        <dbReference type="Rhea" id="RHEA:29671"/>
        <dbReference type="ChEBI" id="CHEBI:29108"/>
    </reaction>
</comment>
<evidence type="ECO:0000256" key="8">
    <source>
        <dbReference type="ARBA" id="ARBA00023136"/>
    </source>
</evidence>
<evidence type="ECO:0008006" key="25">
    <source>
        <dbReference type="Google" id="ProtNLM"/>
    </source>
</evidence>
<feature type="transmembrane region" description="Helical" evidence="20">
    <location>
        <begin position="445"/>
        <end position="466"/>
    </location>
</feature>
<dbReference type="AlphaFoldDB" id="A0AAQ4RN89"/>
<keyword evidence="2" id="KW-1003">Cell membrane</keyword>
<feature type="transmembrane region" description="Helical" evidence="20">
    <location>
        <begin position="12"/>
        <end position="30"/>
    </location>
</feature>
<keyword evidence="6" id="KW-0770">Synapse</keyword>
<dbReference type="CDD" id="cd19063">
    <property type="entry name" value="LGIC_TM_5-HT3"/>
    <property type="match status" value="1"/>
</dbReference>
<keyword evidence="1 20" id="KW-0813">Transport</keyword>
<dbReference type="InterPro" id="IPR036734">
    <property type="entry name" value="Neur_chan_lig-bd_sf"/>
</dbReference>
<dbReference type="PRINTS" id="PR00252">
    <property type="entry name" value="NRIONCHANNEL"/>
</dbReference>
<dbReference type="InterPro" id="IPR036719">
    <property type="entry name" value="Neuro-gated_channel_TM_sf"/>
</dbReference>
<keyword evidence="7 20" id="KW-0406">Ion transport</keyword>
<dbReference type="GO" id="GO:0004888">
    <property type="term" value="F:transmembrane signaling receptor activity"/>
    <property type="evidence" value="ECO:0007669"/>
    <property type="project" value="InterPro"/>
</dbReference>
<dbReference type="InterPro" id="IPR006201">
    <property type="entry name" value="Neur_channel"/>
</dbReference>
<evidence type="ECO:0000256" key="19">
    <source>
        <dbReference type="ARBA" id="ARBA00037540"/>
    </source>
</evidence>
<evidence type="ECO:0000256" key="15">
    <source>
        <dbReference type="ARBA" id="ARBA00034104"/>
    </source>
</evidence>
<dbReference type="InterPro" id="IPR006202">
    <property type="entry name" value="Neur_chan_lig-bd"/>
</dbReference>
<keyword evidence="24" id="KW-1185">Reference proteome</keyword>
<feature type="transmembrane region" description="Helical" evidence="20">
    <location>
        <begin position="277"/>
        <end position="295"/>
    </location>
</feature>
<dbReference type="Gene3D" id="2.70.170.10">
    <property type="entry name" value="Neurotransmitter-gated ion-channel ligand-binding domain"/>
    <property type="match status" value="1"/>
</dbReference>
<evidence type="ECO:0000256" key="4">
    <source>
        <dbReference type="ARBA" id="ARBA00022729"/>
    </source>
</evidence>
<feature type="transmembrane region" description="Helical" evidence="20">
    <location>
        <begin position="245"/>
        <end position="265"/>
    </location>
</feature>
<dbReference type="Pfam" id="PF02932">
    <property type="entry name" value="Neur_chan_memb"/>
    <property type="match status" value="1"/>
</dbReference>
<keyword evidence="9" id="KW-1015">Disulfide bond</keyword>
<evidence type="ECO:0000259" key="22">
    <source>
        <dbReference type="Pfam" id="PF02932"/>
    </source>
</evidence>